<feature type="coiled-coil region" evidence="1">
    <location>
        <begin position="222"/>
        <end position="253"/>
    </location>
</feature>
<keyword evidence="2" id="KW-0472">Membrane</keyword>
<feature type="transmembrane region" description="Helical" evidence="2">
    <location>
        <begin position="253"/>
        <end position="276"/>
    </location>
</feature>
<evidence type="ECO:0000313" key="4">
    <source>
        <dbReference type="Proteomes" id="UP000278398"/>
    </source>
</evidence>
<organism evidence="3 4">
    <name type="scientific">Aquibium carbonis</name>
    <dbReference type="NCBI Taxonomy" id="2495581"/>
    <lineage>
        <taxon>Bacteria</taxon>
        <taxon>Pseudomonadati</taxon>
        <taxon>Pseudomonadota</taxon>
        <taxon>Alphaproteobacteria</taxon>
        <taxon>Hyphomicrobiales</taxon>
        <taxon>Phyllobacteriaceae</taxon>
        <taxon>Aquibium</taxon>
    </lineage>
</organism>
<evidence type="ECO:0008006" key="5">
    <source>
        <dbReference type="Google" id="ProtNLM"/>
    </source>
</evidence>
<dbReference type="OrthoDB" id="7032238at2"/>
<dbReference type="RefSeq" id="WP_126702201.1">
    <property type="nucleotide sequence ID" value="NZ_RWKW01000105.1"/>
</dbReference>
<protein>
    <recommendedName>
        <fullName evidence="5">Mll5186 protein</fullName>
    </recommendedName>
</protein>
<accession>A0A3R9YNN1</accession>
<keyword evidence="2" id="KW-1133">Transmembrane helix</keyword>
<feature type="transmembrane region" description="Helical" evidence="2">
    <location>
        <begin position="67"/>
        <end position="86"/>
    </location>
</feature>
<feature type="transmembrane region" description="Helical" evidence="2">
    <location>
        <begin position="31"/>
        <end position="55"/>
    </location>
</feature>
<keyword evidence="2" id="KW-0812">Transmembrane</keyword>
<proteinExistence type="predicted"/>
<comment type="caution">
    <text evidence="3">The sequence shown here is derived from an EMBL/GenBank/DDBJ whole genome shotgun (WGS) entry which is preliminary data.</text>
</comment>
<evidence type="ECO:0000256" key="2">
    <source>
        <dbReference type="SAM" id="Phobius"/>
    </source>
</evidence>
<dbReference type="AlphaFoldDB" id="A0A3R9YNN1"/>
<feature type="transmembrane region" description="Helical" evidence="2">
    <location>
        <begin position="118"/>
        <end position="139"/>
    </location>
</feature>
<gene>
    <name evidence="3" type="ORF">EJC49_22625</name>
</gene>
<name>A0A3R9YNN1_9HYPH</name>
<keyword evidence="4" id="KW-1185">Reference proteome</keyword>
<reference evidence="3 4" key="1">
    <citation type="submission" date="2018-12" db="EMBL/GenBank/DDBJ databases">
        <title>Mesorhizobium carbonis sp. nov., isolated from coal mine water.</title>
        <authorList>
            <person name="Xin W."/>
            <person name="Xu Z."/>
            <person name="Xiang F."/>
            <person name="Zhang J."/>
            <person name="Xi L."/>
            <person name="Liu J."/>
        </authorList>
    </citation>
    <scope>NUCLEOTIDE SEQUENCE [LARGE SCALE GENOMIC DNA]</scope>
    <source>
        <strain evidence="3 4">B2.3</strain>
    </source>
</reference>
<dbReference type="EMBL" id="RWKW01000105">
    <property type="protein sequence ID" value="RST83420.1"/>
    <property type="molecule type" value="Genomic_DNA"/>
</dbReference>
<dbReference type="Proteomes" id="UP000278398">
    <property type="component" value="Unassembled WGS sequence"/>
</dbReference>
<keyword evidence="1" id="KW-0175">Coiled coil</keyword>
<evidence type="ECO:0000256" key="1">
    <source>
        <dbReference type="SAM" id="Coils"/>
    </source>
</evidence>
<evidence type="ECO:0000313" key="3">
    <source>
        <dbReference type="EMBL" id="RST83420.1"/>
    </source>
</evidence>
<sequence>MSMSDTPRAAMLVSEETVTAGNGNSYIDWPAIFAGVVLASAISLILLTFGSAIGLSMTSAREGQSASLFWIAVVGGLWILWVQLMASSAGAYLTGRMRRRIGDASEHESDIRDGSNGLVMWGLATLVAATIAWSGMLGVANVAGQAAGAVASAAGTVADAMDPSDLLIDRTLRGGPDAPAVTDGDRAQIGRILASAATGDALDAADRDYLVSTIAARTGLSEDEAAQRVDQAVARAQQIEAEARAAAERARRAGLVAAFLTAASLLLGAAVAYWAATKGGNHRDRQTVVEGWYRPW</sequence>